<reference evidence="8" key="1">
    <citation type="submission" date="2022-07" db="EMBL/GenBank/DDBJ databases">
        <title>Phylogenomic reconstructions and comparative analyses of Kickxellomycotina fungi.</title>
        <authorList>
            <person name="Reynolds N.K."/>
            <person name="Stajich J.E."/>
            <person name="Barry K."/>
            <person name="Grigoriev I.V."/>
            <person name="Crous P."/>
            <person name="Smith M.E."/>
        </authorList>
    </citation>
    <scope>NUCLEOTIDE SEQUENCE</scope>
    <source>
        <strain evidence="8">NBRC 105413</strain>
    </source>
</reference>
<dbReference type="EMBL" id="JANBOH010000570">
    <property type="protein sequence ID" value="KAJ1641884.1"/>
    <property type="molecule type" value="Genomic_DNA"/>
</dbReference>
<dbReference type="Proteomes" id="UP001145021">
    <property type="component" value="Unassembled WGS sequence"/>
</dbReference>
<feature type="region of interest" description="Disordered" evidence="7">
    <location>
        <begin position="1"/>
        <end position="23"/>
    </location>
</feature>
<evidence type="ECO:0000313" key="9">
    <source>
        <dbReference type="Proteomes" id="UP001145021"/>
    </source>
</evidence>
<accession>A0A9W8CHE7</accession>
<name>A0A9W8CHE7_9FUNG</name>
<dbReference type="Pfam" id="PF04858">
    <property type="entry name" value="TH1"/>
    <property type="match status" value="1"/>
</dbReference>
<evidence type="ECO:0000256" key="2">
    <source>
        <dbReference type="ARBA" id="ARBA00005726"/>
    </source>
</evidence>
<keyword evidence="9" id="KW-1185">Reference proteome</keyword>
<evidence type="ECO:0000313" key="8">
    <source>
        <dbReference type="EMBL" id="KAJ1641884.1"/>
    </source>
</evidence>
<dbReference type="PANTHER" id="PTHR12144">
    <property type="entry name" value="NEGATIVE ELONGATION FACTOR D"/>
    <property type="match status" value="1"/>
</dbReference>
<protein>
    <recommendedName>
        <fullName evidence="10">TH1 protein</fullName>
    </recommendedName>
</protein>
<comment type="caution">
    <text evidence="8">The sequence shown here is derived from an EMBL/GenBank/DDBJ whole genome shotgun (WGS) entry which is preliminary data.</text>
</comment>
<dbReference type="InterPro" id="IPR006942">
    <property type="entry name" value="TH1"/>
</dbReference>
<comment type="subcellular location">
    <subcellularLocation>
        <location evidence="1">Nucleus</location>
    </subcellularLocation>
</comment>
<keyword evidence="6" id="KW-0539">Nucleus</keyword>
<dbReference type="PANTHER" id="PTHR12144:SF0">
    <property type="entry name" value="NEGATIVE ELONGATION FACTOR C_D"/>
    <property type="match status" value="1"/>
</dbReference>
<proteinExistence type="inferred from homology"/>
<keyword evidence="3" id="KW-0678">Repressor</keyword>
<organism evidence="8 9">
    <name type="scientific">Coemansia asiatica</name>
    <dbReference type="NCBI Taxonomy" id="1052880"/>
    <lineage>
        <taxon>Eukaryota</taxon>
        <taxon>Fungi</taxon>
        <taxon>Fungi incertae sedis</taxon>
        <taxon>Zoopagomycota</taxon>
        <taxon>Kickxellomycotina</taxon>
        <taxon>Kickxellomycetes</taxon>
        <taxon>Kickxellales</taxon>
        <taxon>Kickxellaceae</taxon>
        <taxon>Coemansia</taxon>
    </lineage>
</organism>
<keyword evidence="5" id="KW-0804">Transcription</keyword>
<dbReference type="AlphaFoldDB" id="A0A9W8CHE7"/>
<evidence type="ECO:0000256" key="3">
    <source>
        <dbReference type="ARBA" id="ARBA00022491"/>
    </source>
</evidence>
<dbReference type="GO" id="GO:0034244">
    <property type="term" value="P:negative regulation of transcription elongation by RNA polymerase II"/>
    <property type="evidence" value="ECO:0007669"/>
    <property type="project" value="TreeGrafter"/>
</dbReference>
<evidence type="ECO:0000256" key="1">
    <source>
        <dbReference type="ARBA" id="ARBA00004123"/>
    </source>
</evidence>
<evidence type="ECO:0008006" key="10">
    <source>
        <dbReference type="Google" id="ProtNLM"/>
    </source>
</evidence>
<evidence type="ECO:0000256" key="6">
    <source>
        <dbReference type="ARBA" id="ARBA00023242"/>
    </source>
</evidence>
<keyword evidence="4" id="KW-0805">Transcription regulation</keyword>
<dbReference type="GO" id="GO:0032021">
    <property type="term" value="C:NELF complex"/>
    <property type="evidence" value="ECO:0007669"/>
    <property type="project" value="TreeGrafter"/>
</dbReference>
<evidence type="ECO:0000256" key="7">
    <source>
        <dbReference type="SAM" id="MobiDB-lite"/>
    </source>
</evidence>
<comment type="similarity">
    <text evidence="2">Belongs to the NELF-D family.</text>
</comment>
<sequence length="590" mass="67680">MSGTNGSNGTALPEHDRRRLAQEESKREFCKIDSIMEPTTIAFVDQYLEAGGAPFNIMNLLTTSYQGLAAMSNMVERDILHDSRSNESSPAIEAISRKIIERFDARAADAEFEKSQKLPDYIEEMIPYKAWRKTVYRLSDQNPKSTMLSAALQRIADEGYQAEMTSLSSASLHTHVFYSLLVECFEKLAPATDESIKERMTELINTACRSEHTYFMALYILSQVRQRLGIGAESVRRIEQELEMFMLEKYDRPQLAVNFRLLIDGFTVGSDDRIANSLAAIYQSAYASTGDVTTLYKGYHGALNSGRRLPPLDVIRNERILNPIFEESFGHIWGNSVLDRSPEITNRYMWLIACATQCTSEDPKDIDRSQLDNLVVQMKELDSNLPRRPILTTFNSAIGKVLEWINVPVLARVVLLWLRDYLSYDNFTFYSTYFQRSEIPTPLLLLEEIGYRHPLLKPLVFETYKDSFESKVPEFTPEKQINLQKMVINRIATLIQLNYALPVIHYFLNKAELTDESIVAYFIYRSLNQLEGPYPEEFYSPMLVLIKHAIDAISTANGKERSVIRTFLEEVDDDRARSLLRMLPQDSEQL</sequence>
<feature type="compositionally biased region" description="Polar residues" evidence="7">
    <location>
        <begin position="1"/>
        <end position="10"/>
    </location>
</feature>
<feature type="compositionally biased region" description="Basic and acidic residues" evidence="7">
    <location>
        <begin position="13"/>
        <end position="23"/>
    </location>
</feature>
<evidence type="ECO:0000256" key="4">
    <source>
        <dbReference type="ARBA" id="ARBA00023015"/>
    </source>
</evidence>
<evidence type="ECO:0000256" key="5">
    <source>
        <dbReference type="ARBA" id="ARBA00023163"/>
    </source>
</evidence>
<gene>
    <name evidence="8" type="ORF">LPJ64_006209</name>
</gene>
<dbReference type="GO" id="GO:0003723">
    <property type="term" value="F:RNA binding"/>
    <property type="evidence" value="ECO:0007669"/>
    <property type="project" value="TreeGrafter"/>
</dbReference>